<feature type="compositionally biased region" description="Low complexity" evidence="1">
    <location>
        <begin position="101"/>
        <end position="131"/>
    </location>
</feature>
<evidence type="ECO:0000313" key="2">
    <source>
        <dbReference type="EMBL" id="KAH9643384.1"/>
    </source>
</evidence>
<protein>
    <submittedName>
        <fullName evidence="2">Uncharacterized protein</fullName>
    </submittedName>
</protein>
<feature type="compositionally biased region" description="Basic and acidic residues" evidence="1">
    <location>
        <begin position="1"/>
        <end position="13"/>
    </location>
</feature>
<accession>A0A922SN44</accession>
<organism evidence="2 3">
    <name type="scientific">Spodoptera exigua</name>
    <name type="common">Beet armyworm</name>
    <name type="synonym">Noctua fulgens</name>
    <dbReference type="NCBI Taxonomy" id="7107"/>
    <lineage>
        <taxon>Eukaryota</taxon>
        <taxon>Metazoa</taxon>
        <taxon>Ecdysozoa</taxon>
        <taxon>Arthropoda</taxon>
        <taxon>Hexapoda</taxon>
        <taxon>Insecta</taxon>
        <taxon>Pterygota</taxon>
        <taxon>Neoptera</taxon>
        <taxon>Endopterygota</taxon>
        <taxon>Lepidoptera</taxon>
        <taxon>Glossata</taxon>
        <taxon>Ditrysia</taxon>
        <taxon>Noctuoidea</taxon>
        <taxon>Noctuidae</taxon>
        <taxon>Amphipyrinae</taxon>
        <taxon>Spodoptera</taxon>
    </lineage>
</organism>
<evidence type="ECO:0000256" key="1">
    <source>
        <dbReference type="SAM" id="MobiDB-lite"/>
    </source>
</evidence>
<feature type="compositionally biased region" description="Basic and acidic residues" evidence="1">
    <location>
        <begin position="43"/>
        <end position="83"/>
    </location>
</feature>
<comment type="caution">
    <text evidence="2">The sequence shown here is derived from an EMBL/GenBank/DDBJ whole genome shotgun (WGS) entry which is preliminary data.</text>
</comment>
<feature type="non-terminal residue" evidence="2">
    <location>
        <position position="1"/>
    </location>
</feature>
<dbReference type="Proteomes" id="UP000814243">
    <property type="component" value="Unassembled WGS sequence"/>
</dbReference>
<feature type="region of interest" description="Disordered" evidence="1">
    <location>
        <begin position="1"/>
        <end position="158"/>
    </location>
</feature>
<name>A0A922SN44_SPOEX</name>
<feature type="compositionally biased region" description="Basic residues" evidence="1">
    <location>
        <begin position="132"/>
        <end position="145"/>
    </location>
</feature>
<dbReference type="AlphaFoldDB" id="A0A922SN44"/>
<gene>
    <name evidence="2" type="ORF">HF086_015498</name>
</gene>
<reference evidence="2" key="1">
    <citation type="journal article" date="2021" name="G3 (Bethesda)">
        <title>Genome and transcriptome analysis of the beet armyworm Spodoptera exigua reveals targets for pest control. .</title>
        <authorList>
            <person name="Simon S."/>
            <person name="Breeschoten T."/>
            <person name="Jansen H.J."/>
            <person name="Dirks R.P."/>
            <person name="Schranz M.E."/>
            <person name="Ros V.I.D."/>
        </authorList>
    </citation>
    <scope>NUCLEOTIDE SEQUENCE</scope>
    <source>
        <strain evidence="2">TB_SE_WUR_2020</strain>
    </source>
</reference>
<evidence type="ECO:0000313" key="3">
    <source>
        <dbReference type="Proteomes" id="UP000814243"/>
    </source>
</evidence>
<dbReference type="EMBL" id="JACEFF010000137">
    <property type="protein sequence ID" value="KAH9643384.1"/>
    <property type="molecule type" value="Genomic_DNA"/>
</dbReference>
<proteinExistence type="predicted"/>
<sequence length="256" mass="29115">MADATRGKSEGTRSLRTSVQSSARTYRSRTRSRSSQKSGAPRDTPRSREKELDRKRRLLRELAAEVQRDREKRRRESSGRDRSPGVSGHSFSRPRHRRSPRVPQRSPSVPRRSLSVPRRSPSAPQCSPSVPRRSRSRCRRSPKGRQRGDRKSRTPSFTAKDVIDIINTIKEKKSLQDVPTANIINHDETNLTDDPGRKKVIVRRRCKYPERVLNHSKGSVSIMMAGTAEGDLLPPYVVYKSTHLYDSWVKNGPAGT</sequence>